<evidence type="ECO:0000313" key="1">
    <source>
        <dbReference type="EMBL" id="CAD2179522.1"/>
    </source>
</evidence>
<name>A0A6V7VXL2_MELEN</name>
<sequence length="112" mass="13228">MIIVRCCLEQLFTCAFEHAYFCDGVFNLEMINILFDNDKAIPIQFNFQYTTLFANNKTFENVFKFVSNHLSISESLSINLDFNIKEHQKNNLFNILINEGNKFPQIYLWSQV</sequence>
<dbReference type="Proteomes" id="UP000580250">
    <property type="component" value="Unassembled WGS sequence"/>
</dbReference>
<protein>
    <submittedName>
        <fullName evidence="1">Uncharacterized protein</fullName>
    </submittedName>
</protein>
<gene>
    <name evidence="1" type="ORF">MENT_LOCUS31528</name>
</gene>
<reference evidence="1 2" key="1">
    <citation type="submission" date="2020-08" db="EMBL/GenBank/DDBJ databases">
        <authorList>
            <person name="Koutsovoulos G."/>
            <person name="Danchin GJ E."/>
        </authorList>
    </citation>
    <scope>NUCLEOTIDE SEQUENCE [LARGE SCALE GENOMIC DNA]</scope>
</reference>
<organism evidence="1 2">
    <name type="scientific">Meloidogyne enterolobii</name>
    <name type="common">Root-knot nematode worm</name>
    <name type="synonym">Meloidogyne mayaguensis</name>
    <dbReference type="NCBI Taxonomy" id="390850"/>
    <lineage>
        <taxon>Eukaryota</taxon>
        <taxon>Metazoa</taxon>
        <taxon>Ecdysozoa</taxon>
        <taxon>Nematoda</taxon>
        <taxon>Chromadorea</taxon>
        <taxon>Rhabditida</taxon>
        <taxon>Tylenchina</taxon>
        <taxon>Tylenchomorpha</taxon>
        <taxon>Tylenchoidea</taxon>
        <taxon>Meloidogynidae</taxon>
        <taxon>Meloidogyninae</taxon>
        <taxon>Meloidogyne</taxon>
    </lineage>
</organism>
<dbReference type="AlphaFoldDB" id="A0A6V7VXL2"/>
<evidence type="ECO:0000313" key="2">
    <source>
        <dbReference type="Proteomes" id="UP000580250"/>
    </source>
</evidence>
<proteinExistence type="predicted"/>
<dbReference type="EMBL" id="CAJEWN010000346">
    <property type="protein sequence ID" value="CAD2179522.1"/>
    <property type="molecule type" value="Genomic_DNA"/>
</dbReference>
<comment type="caution">
    <text evidence="1">The sequence shown here is derived from an EMBL/GenBank/DDBJ whole genome shotgun (WGS) entry which is preliminary data.</text>
</comment>
<accession>A0A6V7VXL2</accession>